<dbReference type="InterPro" id="IPR002110">
    <property type="entry name" value="Ankyrin_rpt"/>
</dbReference>
<keyword evidence="2" id="KW-0472">Membrane</keyword>
<dbReference type="PANTHER" id="PTHR24177">
    <property type="entry name" value="CASKIN"/>
    <property type="match status" value="1"/>
</dbReference>
<dbReference type="AlphaFoldDB" id="A0A8K0DPP0"/>
<dbReference type="OrthoDB" id="1880601at2759"/>
<comment type="caution">
    <text evidence="4">The sequence shown here is derived from an EMBL/GenBank/DDBJ whole genome shotgun (WGS) entry which is preliminary data.</text>
</comment>
<dbReference type="Gene3D" id="1.25.40.20">
    <property type="entry name" value="Ankyrin repeat-containing domain"/>
    <property type="match status" value="1"/>
</dbReference>
<gene>
    <name evidence="4" type="ORF">FNV43_RR25449</name>
</gene>
<sequence>MYHMHILYFGIQVSDYSHLNILETNFSNHDDDFRLYGRFYSAVWNGDWKLISEFLTTKPNAIRARIRSSGRTALHIAAIAWHAHIVEKLVDEMSESDLEMKDSTGSTALALAAAYGANISIAQCMVDRNDRIVSVRVADRFPAVLAFRYGHKGMGRYLYSVTPLEELVLPRNGVDGATLICDVIYMKRFDLLSQCPELAITVHRFGTPPLYALVNLPSAFPSGSRPLGFWQQWVCDCICINQDLTIKEICKKLQNLHSQTNAISSADIAYIINIVKYIYEMKLIHVQTFELLRRMCEVTINLDGNQMEHCLVYGSLFRAADRGQLGVTAGLDKDGNNMLHMAGMLSPYPQLNQISGAALQMQRELQWFKVESIVPSWALEHTNSKYMTPAQQFTKDHKELVIEGEKWMKEMATSCIVTIMFAAAFTVPGGAHQDTGFPMFLHKKMFMVFVLSDSISVFSSTTSVLKILGILTTRYAEEDHLKSLPKKMIIGLSTPLFLSIATMMIAIPSSS</sequence>
<dbReference type="InterPro" id="IPR036770">
    <property type="entry name" value="Ankyrin_rpt-contain_sf"/>
</dbReference>
<feature type="repeat" description="ANK" evidence="1">
    <location>
        <begin position="69"/>
        <end position="101"/>
    </location>
</feature>
<protein>
    <recommendedName>
        <fullName evidence="3">PGG domain-containing protein</fullName>
    </recommendedName>
</protein>
<dbReference type="Pfam" id="PF12796">
    <property type="entry name" value="Ank_2"/>
    <property type="match status" value="1"/>
</dbReference>
<dbReference type="EMBL" id="VOIH02000011">
    <property type="protein sequence ID" value="KAF3434346.1"/>
    <property type="molecule type" value="Genomic_DNA"/>
</dbReference>
<proteinExistence type="predicted"/>
<dbReference type="InterPro" id="IPR026961">
    <property type="entry name" value="PGG_dom"/>
</dbReference>
<dbReference type="PANTHER" id="PTHR24177:SF329">
    <property type="entry name" value="ANKYRIN REPEAT PROTEIN"/>
    <property type="match status" value="1"/>
</dbReference>
<keyword evidence="2" id="KW-0812">Transmembrane</keyword>
<name>A0A8K0DPP0_9ROSA</name>
<evidence type="ECO:0000256" key="1">
    <source>
        <dbReference type="PROSITE-ProRule" id="PRU00023"/>
    </source>
</evidence>
<feature type="transmembrane region" description="Helical" evidence="2">
    <location>
        <begin position="446"/>
        <end position="468"/>
    </location>
</feature>
<dbReference type="GO" id="GO:0016020">
    <property type="term" value="C:membrane"/>
    <property type="evidence" value="ECO:0007669"/>
    <property type="project" value="TreeGrafter"/>
</dbReference>
<organism evidence="4 5">
    <name type="scientific">Rhamnella rubrinervis</name>
    <dbReference type="NCBI Taxonomy" id="2594499"/>
    <lineage>
        <taxon>Eukaryota</taxon>
        <taxon>Viridiplantae</taxon>
        <taxon>Streptophyta</taxon>
        <taxon>Embryophyta</taxon>
        <taxon>Tracheophyta</taxon>
        <taxon>Spermatophyta</taxon>
        <taxon>Magnoliopsida</taxon>
        <taxon>eudicotyledons</taxon>
        <taxon>Gunneridae</taxon>
        <taxon>Pentapetalae</taxon>
        <taxon>rosids</taxon>
        <taxon>fabids</taxon>
        <taxon>Rosales</taxon>
        <taxon>Rhamnaceae</taxon>
        <taxon>rhamnoid group</taxon>
        <taxon>Rhamneae</taxon>
        <taxon>Rhamnella</taxon>
    </lineage>
</organism>
<accession>A0A8K0DPP0</accession>
<feature type="transmembrane region" description="Helical" evidence="2">
    <location>
        <begin position="489"/>
        <end position="507"/>
    </location>
</feature>
<dbReference type="Pfam" id="PF13962">
    <property type="entry name" value="PGG"/>
    <property type="match status" value="1"/>
</dbReference>
<feature type="domain" description="PGG" evidence="3">
    <location>
        <begin position="415"/>
        <end position="506"/>
    </location>
</feature>
<keyword evidence="2" id="KW-1133">Transmembrane helix</keyword>
<dbReference type="PROSITE" id="PS50088">
    <property type="entry name" value="ANK_REPEAT"/>
    <property type="match status" value="1"/>
</dbReference>
<keyword evidence="5" id="KW-1185">Reference proteome</keyword>
<keyword evidence="1" id="KW-0040">ANK repeat</keyword>
<dbReference type="SUPFAM" id="SSF48403">
    <property type="entry name" value="Ankyrin repeat"/>
    <property type="match status" value="1"/>
</dbReference>
<evidence type="ECO:0000259" key="3">
    <source>
        <dbReference type="Pfam" id="PF13962"/>
    </source>
</evidence>
<evidence type="ECO:0000256" key="2">
    <source>
        <dbReference type="SAM" id="Phobius"/>
    </source>
</evidence>
<reference evidence="4" key="1">
    <citation type="submission" date="2020-03" db="EMBL/GenBank/DDBJ databases">
        <title>A high-quality chromosome-level genome assembly of a woody plant with both climbing and erect habits, Rhamnella rubrinervis.</title>
        <authorList>
            <person name="Lu Z."/>
            <person name="Yang Y."/>
            <person name="Zhu X."/>
            <person name="Sun Y."/>
        </authorList>
    </citation>
    <scope>NUCLEOTIDE SEQUENCE</scope>
    <source>
        <strain evidence="4">BYM</strain>
        <tissue evidence="4">Leaf</tissue>
    </source>
</reference>
<dbReference type="Proteomes" id="UP000796880">
    <property type="component" value="Unassembled WGS sequence"/>
</dbReference>
<dbReference type="SMART" id="SM00248">
    <property type="entry name" value="ANK"/>
    <property type="match status" value="2"/>
</dbReference>
<evidence type="ECO:0000313" key="5">
    <source>
        <dbReference type="Proteomes" id="UP000796880"/>
    </source>
</evidence>
<evidence type="ECO:0000313" key="4">
    <source>
        <dbReference type="EMBL" id="KAF3434346.1"/>
    </source>
</evidence>